<feature type="compositionally biased region" description="Basic and acidic residues" evidence="1">
    <location>
        <begin position="652"/>
        <end position="667"/>
    </location>
</feature>
<protein>
    <submittedName>
        <fullName evidence="3">PEHE domain-containing protein</fullName>
    </submittedName>
</protein>
<dbReference type="GO" id="GO:0000123">
    <property type="term" value="C:histone acetyltransferase complex"/>
    <property type="evidence" value="ECO:0007669"/>
    <property type="project" value="UniProtKB-ARBA"/>
</dbReference>
<comment type="caution">
    <text evidence="3">The sequence shown here is derived from an EMBL/GenBank/DDBJ whole genome shotgun (WGS) entry which is preliminary data.</text>
</comment>
<dbReference type="Proteomes" id="UP000623467">
    <property type="component" value="Unassembled WGS sequence"/>
</dbReference>
<proteinExistence type="predicted"/>
<dbReference type="OrthoDB" id="2555515at2759"/>
<accession>A0A8H6XA59</accession>
<evidence type="ECO:0000313" key="4">
    <source>
        <dbReference type="Proteomes" id="UP000623467"/>
    </source>
</evidence>
<feature type="compositionally biased region" description="Pro residues" evidence="1">
    <location>
        <begin position="487"/>
        <end position="496"/>
    </location>
</feature>
<dbReference type="AlphaFoldDB" id="A0A8H6XA59"/>
<feature type="domain" description="PEHE" evidence="2">
    <location>
        <begin position="107"/>
        <end position="231"/>
    </location>
</feature>
<sequence length="714" mass="79011">MDNDATLAHSSSHLPQRRVLPSRLRRGGPGVGGEVDLLIWNAQSSKLENEPLVPADTPFVLKTNDKLEQAAAEFSSVLGSGLNNKRAYESYFDRPEVLKSYREQTIIETPEFTDIADVPSVGGRLRVRTTEENNADLDAVYEKRHKKYEKFEKGQRLREKEKLKHAQYKLKERIEQLRGMDNSAFMAVPASLFSDPPVVPEVMEDDPILGGMNGNPAYLEGERRRKEMLMNAQALEERYRILLPPDRQKKPAGQAGINQANDLDSELSGKEFVRHDEESEIDEDVNKKESQKLKLKLPARPNIASSPKTVPSPKAPPPASKKRSQPPKPPAPRKSKPPMPTSATPQIPSMGEPGPSSLTEPLDPNFEPVAHTPLPPQEMEPIMTSLRFMQYEPSPSSTAQRPKRKRQKTDAHDVASSPAPLVPHADYSVLHPPHADYSVPRPHPDYSAPHPEDGDYSPHAEQYDERMLMSPRHSSPHMHEPPLTYSFPPPPPPPGDEYPSPDTTIPPADSVSQGPVSPIESDPNPNDFSNDFSANEFSAPLHPPTPPAEGAPVSVPPVAKERSPSVPPIESISAPVTTAGRRGRRRGTVVAQPVVRRKPAVRRPPPPCYLITYAERKSKSSRSAHNRPNEAFGVKLPSIIQGSDSYDFELPEEIRQKDKADWNHDAEVTQDGEENNGSEDEDEGEDEDEDGPEPEEGQDSDLDSPEDEDSDGGT</sequence>
<feature type="compositionally biased region" description="Basic residues" evidence="1">
    <location>
        <begin position="320"/>
        <end position="336"/>
    </location>
</feature>
<dbReference type="InterPro" id="IPR029332">
    <property type="entry name" value="PEHE_dom"/>
</dbReference>
<feature type="compositionally biased region" description="Acidic residues" evidence="1">
    <location>
        <begin position="668"/>
        <end position="714"/>
    </location>
</feature>
<reference evidence="3" key="1">
    <citation type="submission" date="2020-05" db="EMBL/GenBank/DDBJ databases">
        <title>Mycena genomes resolve the evolution of fungal bioluminescence.</title>
        <authorList>
            <person name="Tsai I.J."/>
        </authorList>
    </citation>
    <scope>NUCLEOTIDE SEQUENCE</scope>
    <source>
        <strain evidence="3">160909Yilan</strain>
    </source>
</reference>
<evidence type="ECO:0000256" key="1">
    <source>
        <dbReference type="SAM" id="MobiDB-lite"/>
    </source>
</evidence>
<keyword evidence="4" id="KW-1185">Reference proteome</keyword>
<dbReference type="SMART" id="SM01300">
    <property type="entry name" value="PEHE"/>
    <property type="match status" value="1"/>
</dbReference>
<feature type="compositionally biased region" description="Basic and acidic residues" evidence="1">
    <location>
        <begin position="267"/>
        <end position="277"/>
    </location>
</feature>
<organism evidence="3 4">
    <name type="scientific">Mycena sanguinolenta</name>
    <dbReference type="NCBI Taxonomy" id="230812"/>
    <lineage>
        <taxon>Eukaryota</taxon>
        <taxon>Fungi</taxon>
        <taxon>Dikarya</taxon>
        <taxon>Basidiomycota</taxon>
        <taxon>Agaricomycotina</taxon>
        <taxon>Agaricomycetes</taxon>
        <taxon>Agaricomycetidae</taxon>
        <taxon>Agaricales</taxon>
        <taxon>Marasmiineae</taxon>
        <taxon>Mycenaceae</taxon>
        <taxon>Mycena</taxon>
    </lineage>
</organism>
<feature type="compositionally biased region" description="Polar residues" evidence="1">
    <location>
        <begin position="523"/>
        <end position="536"/>
    </location>
</feature>
<feature type="region of interest" description="Disordered" evidence="1">
    <location>
        <begin position="242"/>
        <end position="714"/>
    </location>
</feature>
<dbReference type="EMBL" id="JACAZH010000033">
    <property type="protein sequence ID" value="KAF7337515.1"/>
    <property type="molecule type" value="Genomic_DNA"/>
</dbReference>
<evidence type="ECO:0000313" key="3">
    <source>
        <dbReference type="EMBL" id="KAF7337515.1"/>
    </source>
</evidence>
<feature type="compositionally biased region" description="Basic and acidic residues" evidence="1">
    <location>
        <begin position="450"/>
        <end position="467"/>
    </location>
</feature>
<evidence type="ECO:0000259" key="2">
    <source>
        <dbReference type="SMART" id="SM01300"/>
    </source>
</evidence>
<gene>
    <name evidence="3" type="ORF">MSAN_02224500</name>
</gene>
<name>A0A8H6XA59_9AGAR</name>